<organism evidence="1 2">
    <name type="scientific">Flavobacterium cupriresistens</name>
    <dbReference type="NCBI Taxonomy" id="2893885"/>
    <lineage>
        <taxon>Bacteria</taxon>
        <taxon>Pseudomonadati</taxon>
        <taxon>Bacteroidota</taxon>
        <taxon>Flavobacteriia</taxon>
        <taxon>Flavobacteriales</taxon>
        <taxon>Flavobacteriaceae</taxon>
        <taxon>Flavobacterium</taxon>
    </lineage>
</organism>
<evidence type="ECO:0000313" key="2">
    <source>
        <dbReference type="Proteomes" id="UP001273350"/>
    </source>
</evidence>
<name>A0ABU4RDA7_9FLAO</name>
<dbReference type="Proteomes" id="UP001273350">
    <property type="component" value="Unassembled WGS sequence"/>
</dbReference>
<evidence type="ECO:0008006" key="3">
    <source>
        <dbReference type="Google" id="ProtNLM"/>
    </source>
</evidence>
<reference evidence="1 2" key="1">
    <citation type="submission" date="2023-11" db="EMBL/GenBank/DDBJ databases">
        <title>Unpublished Manusciprt.</title>
        <authorList>
            <person name="Saticioglu I.B."/>
            <person name="Ay H."/>
            <person name="Ajmi N."/>
            <person name="Altun S."/>
            <person name="Duman M."/>
        </authorList>
    </citation>
    <scope>NUCLEOTIDE SEQUENCE [LARGE SCALE GENOMIC DNA]</scope>
    <source>
        <strain evidence="1 2">Fl-318</strain>
    </source>
</reference>
<dbReference type="RefSeq" id="WP_230003148.1">
    <property type="nucleotide sequence ID" value="NZ_CP087134.1"/>
</dbReference>
<sequence length="330" mass="37248">MKTKLLFLSIFLLFFLNGYTQVKRFTSDSPGYMKTTYIFTDAPKIVKVDGAGTEITDDENIPLRAPIGARFQVYNEIKNSRNVITHFIIKFLYYNNTNRANSYLTYNVTETTNEKESRKSIKEEQLKPAKATTAKEYKLTEKAAKTLNKEKLDDLPDAYFKVPVSDLEKFAAVYVPQSKYHFAYGTISYLARIRPRTHDIPSKWSTDLSLGLAAGLRYDLTENWAITGLGGVAITRISIDKNSVRNLEITTPIEKPAITPNINAMISYKNFSFGLGAGFDWINRDGTPEAAAWVYNKKLFYGISIGINVFTSNSENTVPQDGDQDQNKKG</sequence>
<comment type="caution">
    <text evidence="1">The sequence shown here is derived from an EMBL/GenBank/DDBJ whole genome shotgun (WGS) entry which is preliminary data.</text>
</comment>
<accession>A0ABU4RDA7</accession>
<evidence type="ECO:0000313" key="1">
    <source>
        <dbReference type="EMBL" id="MDX6189978.1"/>
    </source>
</evidence>
<dbReference type="EMBL" id="JAWXVI010000006">
    <property type="protein sequence ID" value="MDX6189978.1"/>
    <property type="molecule type" value="Genomic_DNA"/>
</dbReference>
<gene>
    <name evidence="1" type="ORF">SGQ83_11510</name>
</gene>
<keyword evidence="2" id="KW-1185">Reference proteome</keyword>
<protein>
    <recommendedName>
        <fullName evidence="3">DUF3575 domain-containing protein</fullName>
    </recommendedName>
</protein>
<proteinExistence type="predicted"/>